<sequence>MVKATASVSKKHPEAAQVFRLVGGRLRRQSPPAETSERVGAPAQAGRAGGMTPEQIRDRAYEKWCRAGRPTGDGVHFWLEAERELMAES</sequence>
<keyword evidence="3" id="KW-1185">Reference proteome</keyword>
<dbReference type="AlphaFoldDB" id="A0A5C1AHG2"/>
<accession>A0A5C1AHG2</accession>
<dbReference type="RefSeq" id="WP_218575135.1">
    <property type="nucleotide sequence ID" value="NZ_CP042425.1"/>
</dbReference>
<evidence type="ECO:0008006" key="4">
    <source>
        <dbReference type="Google" id="ProtNLM"/>
    </source>
</evidence>
<name>A0A5C1AHG2_9BACT</name>
<gene>
    <name evidence="2" type="ORF">PX52LOC_04603</name>
</gene>
<feature type="region of interest" description="Disordered" evidence="1">
    <location>
        <begin position="24"/>
        <end position="54"/>
    </location>
</feature>
<evidence type="ECO:0000313" key="2">
    <source>
        <dbReference type="EMBL" id="QEL17607.1"/>
    </source>
</evidence>
<dbReference type="KEGG" id="lrs:PX52LOC_04603"/>
<dbReference type="Pfam" id="PF11154">
    <property type="entry name" value="DUF2934"/>
    <property type="match status" value="1"/>
</dbReference>
<dbReference type="InterPro" id="IPR021327">
    <property type="entry name" value="DUF2934"/>
</dbReference>
<protein>
    <recommendedName>
        <fullName evidence="4">DUF2934 domain-containing protein</fullName>
    </recommendedName>
</protein>
<dbReference type="Proteomes" id="UP000324974">
    <property type="component" value="Chromosome"/>
</dbReference>
<evidence type="ECO:0000256" key="1">
    <source>
        <dbReference type="SAM" id="MobiDB-lite"/>
    </source>
</evidence>
<evidence type="ECO:0000313" key="3">
    <source>
        <dbReference type="Proteomes" id="UP000324974"/>
    </source>
</evidence>
<reference evidence="3" key="1">
    <citation type="submission" date="2019-08" db="EMBL/GenBank/DDBJ databases">
        <title>Limnoglobus roseus gen. nov., sp. nov., a novel freshwater planctomycete with a giant genome from the family Gemmataceae.</title>
        <authorList>
            <person name="Kulichevskaya I.S."/>
            <person name="Naumoff D.G."/>
            <person name="Miroshnikov K."/>
            <person name="Ivanova A."/>
            <person name="Philippov D.A."/>
            <person name="Hakobyan A."/>
            <person name="Rijpstra I.C."/>
            <person name="Sinninghe Damste J.S."/>
            <person name="Liesack W."/>
            <person name="Dedysh S.N."/>
        </authorList>
    </citation>
    <scope>NUCLEOTIDE SEQUENCE [LARGE SCALE GENOMIC DNA]</scope>
    <source>
        <strain evidence="3">PX52</strain>
    </source>
</reference>
<organism evidence="2 3">
    <name type="scientific">Limnoglobus roseus</name>
    <dbReference type="NCBI Taxonomy" id="2598579"/>
    <lineage>
        <taxon>Bacteria</taxon>
        <taxon>Pseudomonadati</taxon>
        <taxon>Planctomycetota</taxon>
        <taxon>Planctomycetia</taxon>
        <taxon>Gemmatales</taxon>
        <taxon>Gemmataceae</taxon>
        <taxon>Limnoglobus</taxon>
    </lineage>
</organism>
<proteinExistence type="predicted"/>
<dbReference type="EMBL" id="CP042425">
    <property type="protein sequence ID" value="QEL17607.1"/>
    <property type="molecule type" value="Genomic_DNA"/>
</dbReference>